<keyword evidence="5" id="KW-0812">Transmembrane</keyword>
<evidence type="ECO:0000256" key="4">
    <source>
        <dbReference type="ARBA" id="ARBA00023180"/>
    </source>
</evidence>
<name>A0A6A5EYF7_PERFL</name>
<dbReference type="InterPro" id="IPR013783">
    <property type="entry name" value="Ig-like_fold"/>
</dbReference>
<dbReference type="Proteomes" id="UP000465112">
    <property type="component" value="Chromosome 11"/>
</dbReference>
<feature type="domain" description="Immunoglobulin" evidence="7">
    <location>
        <begin position="31"/>
        <end position="125"/>
    </location>
</feature>
<evidence type="ECO:0000256" key="2">
    <source>
        <dbReference type="ARBA" id="ARBA00022729"/>
    </source>
</evidence>
<dbReference type="InterPro" id="IPR015631">
    <property type="entry name" value="CD2/SLAM_rcpt"/>
</dbReference>
<dbReference type="InterPro" id="IPR013106">
    <property type="entry name" value="Ig_V-set"/>
</dbReference>
<evidence type="ECO:0000256" key="6">
    <source>
        <dbReference type="SAM" id="SignalP"/>
    </source>
</evidence>
<keyword evidence="9" id="KW-1185">Reference proteome</keyword>
<keyword evidence="5" id="KW-1133">Transmembrane helix</keyword>
<feature type="signal peptide" evidence="6">
    <location>
        <begin position="1"/>
        <end position="25"/>
    </location>
</feature>
<dbReference type="Pfam" id="PF07686">
    <property type="entry name" value="V-set"/>
    <property type="match status" value="1"/>
</dbReference>
<dbReference type="PANTHER" id="PTHR12080:SF80">
    <property type="entry name" value="IMMUNOGLOBULIN V-SET DOMAIN-CONTAINING PROTEIN"/>
    <property type="match status" value="1"/>
</dbReference>
<dbReference type="InterPro" id="IPR036179">
    <property type="entry name" value="Ig-like_dom_sf"/>
</dbReference>
<keyword evidence="4" id="KW-0325">Glycoprotein</keyword>
<comment type="subcellular location">
    <subcellularLocation>
        <location evidence="1">Membrane</location>
    </subcellularLocation>
</comment>
<evidence type="ECO:0000256" key="1">
    <source>
        <dbReference type="ARBA" id="ARBA00004370"/>
    </source>
</evidence>
<proteinExistence type="predicted"/>
<dbReference type="SMART" id="SM00409">
    <property type="entry name" value="IG"/>
    <property type="match status" value="1"/>
</dbReference>
<feature type="transmembrane region" description="Helical" evidence="5">
    <location>
        <begin position="228"/>
        <end position="253"/>
    </location>
</feature>
<accession>A0A6A5EYF7</accession>
<feature type="chain" id="PRO_5025651541" description="Immunoglobulin domain-containing protein" evidence="6">
    <location>
        <begin position="26"/>
        <end position="332"/>
    </location>
</feature>
<dbReference type="GO" id="GO:0016020">
    <property type="term" value="C:membrane"/>
    <property type="evidence" value="ECO:0007669"/>
    <property type="project" value="UniProtKB-SubCell"/>
</dbReference>
<dbReference type="Gene3D" id="2.60.40.10">
    <property type="entry name" value="Immunoglobulins"/>
    <property type="match status" value="1"/>
</dbReference>
<organism evidence="8 9">
    <name type="scientific">Perca fluviatilis</name>
    <name type="common">European perch</name>
    <dbReference type="NCBI Taxonomy" id="8168"/>
    <lineage>
        <taxon>Eukaryota</taxon>
        <taxon>Metazoa</taxon>
        <taxon>Chordata</taxon>
        <taxon>Craniata</taxon>
        <taxon>Vertebrata</taxon>
        <taxon>Euteleostomi</taxon>
        <taxon>Actinopterygii</taxon>
        <taxon>Neopterygii</taxon>
        <taxon>Teleostei</taxon>
        <taxon>Neoteleostei</taxon>
        <taxon>Acanthomorphata</taxon>
        <taxon>Eupercaria</taxon>
        <taxon>Perciformes</taxon>
        <taxon>Percoidei</taxon>
        <taxon>Percidae</taxon>
        <taxon>Percinae</taxon>
        <taxon>Perca</taxon>
    </lineage>
</organism>
<keyword evidence="2 6" id="KW-0732">Signal</keyword>
<gene>
    <name evidence="8" type="ORF">PFLUV_G00138540</name>
</gene>
<dbReference type="InterPro" id="IPR003599">
    <property type="entry name" value="Ig_sub"/>
</dbReference>
<evidence type="ECO:0000259" key="7">
    <source>
        <dbReference type="SMART" id="SM00409"/>
    </source>
</evidence>
<dbReference type="PANTHER" id="PTHR12080">
    <property type="entry name" value="SIGNALING LYMPHOCYTIC ACTIVATION MOLECULE"/>
    <property type="match status" value="1"/>
</dbReference>
<dbReference type="EMBL" id="VHII01000011">
    <property type="protein sequence ID" value="KAF1384078.1"/>
    <property type="molecule type" value="Genomic_DNA"/>
</dbReference>
<reference evidence="8 9" key="1">
    <citation type="submission" date="2019-06" db="EMBL/GenBank/DDBJ databases">
        <title>A chromosome-scale genome assembly of the European perch, Perca fluviatilis.</title>
        <authorList>
            <person name="Roques C."/>
            <person name="Zahm M."/>
            <person name="Cabau C."/>
            <person name="Klopp C."/>
            <person name="Bouchez O."/>
            <person name="Donnadieu C."/>
            <person name="Kuhl H."/>
            <person name="Gislard M."/>
            <person name="Guendouz S."/>
            <person name="Journot L."/>
            <person name="Haffray P."/>
            <person name="Bestin A."/>
            <person name="Morvezen R."/>
            <person name="Feron R."/>
            <person name="Wen M."/>
            <person name="Jouanno E."/>
            <person name="Herpin A."/>
            <person name="Schartl M."/>
            <person name="Postlethwait J."/>
            <person name="Schaerlinger B."/>
            <person name="Chardard D."/>
            <person name="Lecocq T."/>
            <person name="Poncet C."/>
            <person name="Jaffrelo L."/>
            <person name="Lampietro C."/>
            <person name="Guiguen Y."/>
        </authorList>
    </citation>
    <scope>NUCLEOTIDE SEQUENCE [LARGE SCALE GENOMIC DNA]</scope>
    <source>
        <tissue evidence="8">Blood</tissue>
    </source>
</reference>
<dbReference type="AlphaFoldDB" id="A0A6A5EYF7"/>
<evidence type="ECO:0000313" key="9">
    <source>
        <dbReference type="Proteomes" id="UP000465112"/>
    </source>
</evidence>
<protein>
    <recommendedName>
        <fullName evidence="7">Immunoglobulin domain-containing protein</fullName>
    </recommendedName>
</protein>
<evidence type="ECO:0000256" key="5">
    <source>
        <dbReference type="SAM" id="Phobius"/>
    </source>
</evidence>
<comment type="caution">
    <text evidence="8">The sequence shown here is derived from an EMBL/GenBank/DDBJ whole genome shotgun (WGS) entry which is preliminary data.</text>
</comment>
<evidence type="ECO:0000256" key="3">
    <source>
        <dbReference type="ARBA" id="ARBA00023136"/>
    </source>
</evidence>
<dbReference type="OrthoDB" id="8955135at2759"/>
<dbReference type="SUPFAM" id="SSF48726">
    <property type="entry name" value="Immunoglobulin"/>
    <property type="match status" value="1"/>
</dbReference>
<keyword evidence="3 5" id="KW-0472">Membrane</keyword>
<sequence>MVHVTGKMELVVLLCAVSLLHSCEAQEPSAVTPVFVKKGEDVLLNVTIADVSTNDIVFWRFNKTVNIVRFLAGKETIFDDSGRIEVLENYCVKLKNLQEADSGVYTAVVSGGKEKTITGYKITVQDPVSAINLTVDSVSNSSDWCNLTVSCRAQDSHISSTFRCDTHTCSQDEGERSQVTPSAADLHVYLSNGSIICNHSNQVSWIKDMKTIKNFCPQLAVQEHSTNAISVAGAIGIGIFLLCCVAAAAFCYLQKRGHKRESMENTVYEVPRVGHTTLPQSPTAEGIGLSPTSTYCLVGPHTGPVDSITTRGTTLPESLYAQVDKPARSLNK</sequence>
<evidence type="ECO:0000313" key="8">
    <source>
        <dbReference type="EMBL" id="KAF1384078.1"/>
    </source>
</evidence>